<dbReference type="Proteomes" id="UP000256329">
    <property type="component" value="Unassembled WGS sequence"/>
</dbReference>
<evidence type="ECO:0000256" key="1">
    <source>
        <dbReference type="SAM" id="Phobius"/>
    </source>
</evidence>
<name>A0A3D8P6N8_9THEO</name>
<evidence type="ECO:0000313" key="2">
    <source>
        <dbReference type="EMBL" id="RDV84228.1"/>
    </source>
</evidence>
<feature type="transmembrane region" description="Helical" evidence="1">
    <location>
        <begin position="60"/>
        <end position="87"/>
    </location>
</feature>
<organism evidence="2 3">
    <name type="scientific">Ammonifex thiophilus</name>
    <dbReference type="NCBI Taxonomy" id="444093"/>
    <lineage>
        <taxon>Bacteria</taxon>
        <taxon>Bacillati</taxon>
        <taxon>Bacillota</taxon>
        <taxon>Clostridia</taxon>
        <taxon>Thermoanaerobacterales</taxon>
        <taxon>Thermoanaerobacteraceae</taxon>
        <taxon>Ammonifex</taxon>
    </lineage>
</organism>
<comment type="caution">
    <text evidence="2">The sequence shown here is derived from an EMBL/GenBank/DDBJ whole genome shotgun (WGS) entry which is preliminary data.</text>
</comment>
<gene>
    <name evidence="2" type="ORF">DXX99_02665</name>
</gene>
<dbReference type="AlphaFoldDB" id="A0A3D8P6N8"/>
<dbReference type="InterPro" id="IPR007436">
    <property type="entry name" value="DUF485"/>
</dbReference>
<keyword evidence="1" id="KW-0812">Transmembrane</keyword>
<reference evidence="2 3" key="1">
    <citation type="submission" date="2018-08" db="EMBL/GenBank/DDBJ databases">
        <title>Form III RuBisCO-mediated autotrophy in Thermodesulfobium bacteria.</title>
        <authorList>
            <person name="Toshchakov S.V."/>
            <person name="Kublanov I.V."/>
            <person name="Frolov E."/>
            <person name="Bonch-Osmolovskaya E.A."/>
            <person name="Tourova T.P."/>
            <person name="Chernych N.A."/>
            <person name="Lebedinsky A.V."/>
        </authorList>
    </citation>
    <scope>NUCLEOTIDE SEQUENCE [LARGE SCALE GENOMIC DNA]</scope>
    <source>
        <strain evidence="2 3">SR</strain>
    </source>
</reference>
<dbReference type="Pfam" id="PF04341">
    <property type="entry name" value="DUF485"/>
    <property type="match status" value="1"/>
</dbReference>
<sequence>MKKGKEEVVNSPSFRRLLSLRWTVATVLLLVVMVVYYTFVALAGGPRQLLSPVVDKLPSLWFWLGVAVIIIGLAATAIYVFWANLVYDPMAEKLAKEVEE</sequence>
<keyword evidence="1" id="KW-0472">Membrane</keyword>
<dbReference type="EMBL" id="QSLN01000002">
    <property type="protein sequence ID" value="RDV84228.1"/>
    <property type="molecule type" value="Genomic_DNA"/>
</dbReference>
<dbReference type="RefSeq" id="WP_115791971.1">
    <property type="nucleotide sequence ID" value="NZ_QSLN01000002.1"/>
</dbReference>
<feature type="transmembrane region" description="Helical" evidence="1">
    <location>
        <begin position="20"/>
        <end position="40"/>
    </location>
</feature>
<accession>A0A3D8P6N8</accession>
<evidence type="ECO:0000313" key="3">
    <source>
        <dbReference type="Proteomes" id="UP000256329"/>
    </source>
</evidence>
<dbReference type="GO" id="GO:0005886">
    <property type="term" value="C:plasma membrane"/>
    <property type="evidence" value="ECO:0007669"/>
    <property type="project" value="TreeGrafter"/>
</dbReference>
<keyword evidence="1" id="KW-1133">Transmembrane helix</keyword>
<protein>
    <submittedName>
        <fullName evidence="2">DUF485 domain-containing protein</fullName>
    </submittedName>
</protein>
<dbReference type="InterPro" id="IPR052959">
    <property type="entry name" value="Inner_membrane_assoc"/>
</dbReference>
<dbReference type="PANTHER" id="PTHR38598:SF1">
    <property type="entry name" value="INNER MEMBRANE PROTEIN YJCH"/>
    <property type="match status" value="1"/>
</dbReference>
<keyword evidence="3" id="KW-1185">Reference proteome</keyword>
<proteinExistence type="predicted"/>
<dbReference type="OrthoDB" id="9799991at2"/>
<dbReference type="PANTHER" id="PTHR38598">
    <property type="entry name" value="INNER MEMBRANE PROTEIN YJCH"/>
    <property type="match status" value="1"/>
</dbReference>